<evidence type="ECO:0000256" key="1">
    <source>
        <dbReference type="ARBA" id="ARBA00004141"/>
    </source>
</evidence>
<dbReference type="PANTHER" id="PTHR31040:SF1">
    <property type="entry name" value="NURIM"/>
    <property type="match status" value="1"/>
</dbReference>
<gene>
    <name evidence="7" type="ORF">P0M35_05990</name>
</gene>
<dbReference type="GO" id="GO:0016020">
    <property type="term" value="C:membrane"/>
    <property type="evidence" value="ECO:0007669"/>
    <property type="project" value="UniProtKB-SubCell"/>
</dbReference>
<reference evidence="7" key="1">
    <citation type="submission" date="2023-03" db="EMBL/GenBank/DDBJ databases">
        <title>Stygiobacter electus gen. nov., sp. nov., facultatively anaerobic thermotolerant bacterium of the class Ignavibacteria from a well of Yessentuki mineral water deposit.</title>
        <authorList>
            <person name="Podosokorskaya O.A."/>
            <person name="Elcheninov A.G."/>
            <person name="Petrova N.F."/>
            <person name="Zavarzina D.G."/>
            <person name="Kublanov I.V."/>
            <person name="Merkel A.Y."/>
        </authorList>
    </citation>
    <scope>NUCLEOTIDE SEQUENCE</scope>
    <source>
        <strain evidence="7">09-Me</strain>
    </source>
</reference>
<comment type="caution">
    <text evidence="7">The sequence shown here is derived from an EMBL/GenBank/DDBJ whole genome shotgun (WGS) entry which is preliminary data.</text>
</comment>
<evidence type="ECO:0000256" key="2">
    <source>
        <dbReference type="ARBA" id="ARBA00010631"/>
    </source>
</evidence>
<evidence type="ECO:0000313" key="8">
    <source>
        <dbReference type="Proteomes" id="UP001221302"/>
    </source>
</evidence>
<comment type="subcellular location">
    <subcellularLocation>
        <location evidence="1">Membrane</location>
        <topology evidence="1">Multi-pass membrane protein</topology>
    </subcellularLocation>
</comment>
<comment type="similarity">
    <text evidence="2">Belongs to the nurim family.</text>
</comment>
<evidence type="ECO:0000256" key="3">
    <source>
        <dbReference type="ARBA" id="ARBA00022692"/>
    </source>
</evidence>
<evidence type="ECO:0000313" key="7">
    <source>
        <dbReference type="EMBL" id="MDF1611691.1"/>
    </source>
</evidence>
<evidence type="ECO:0000256" key="4">
    <source>
        <dbReference type="ARBA" id="ARBA00022989"/>
    </source>
</evidence>
<evidence type="ECO:0008006" key="9">
    <source>
        <dbReference type="Google" id="ProtNLM"/>
    </source>
</evidence>
<keyword evidence="3 6" id="KW-0812">Transmembrane</keyword>
<organism evidence="7 8">
    <name type="scientific">Stygiobacter electus</name>
    <dbReference type="NCBI Taxonomy" id="3032292"/>
    <lineage>
        <taxon>Bacteria</taxon>
        <taxon>Pseudomonadati</taxon>
        <taxon>Ignavibacteriota</taxon>
        <taxon>Ignavibacteria</taxon>
        <taxon>Ignavibacteriales</taxon>
        <taxon>Melioribacteraceae</taxon>
        <taxon>Stygiobacter</taxon>
    </lineage>
</organism>
<evidence type="ECO:0000256" key="5">
    <source>
        <dbReference type="ARBA" id="ARBA00023136"/>
    </source>
</evidence>
<name>A0AAE3NX54_9BACT</name>
<feature type="transmembrane region" description="Helical" evidence="6">
    <location>
        <begin position="6"/>
        <end position="28"/>
    </location>
</feature>
<evidence type="ECO:0000256" key="6">
    <source>
        <dbReference type="SAM" id="Phobius"/>
    </source>
</evidence>
<dbReference type="AlphaFoldDB" id="A0AAE3NX54"/>
<dbReference type="PANTHER" id="PTHR31040">
    <property type="entry name" value="NURIM"/>
    <property type="match status" value="1"/>
</dbReference>
<protein>
    <recommendedName>
        <fullName evidence="9">Methanethiol S-methyltransferase</fullName>
    </recommendedName>
</protein>
<dbReference type="EMBL" id="JARGDL010000005">
    <property type="protein sequence ID" value="MDF1611691.1"/>
    <property type="molecule type" value="Genomic_DNA"/>
</dbReference>
<dbReference type="Proteomes" id="UP001221302">
    <property type="component" value="Unassembled WGS sequence"/>
</dbReference>
<keyword evidence="5 6" id="KW-0472">Membrane</keyword>
<proteinExistence type="inferred from homology"/>
<feature type="transmembrane region" description="Helical" evidence="6">
    <location>
        <begin position="40"/>
        <end position="59"/>
    </location>
</feature>
<accession>A0AAE3NX54</accession>
<keyword evidence="4 6" id="KW-1133">Transmembrane helix</keyword>
<feature type="transmembrane region" description="Helical" evidence="6">
    <location>
        <begin position="74"/>
        <end position="94"/>
    </location>
</feature>
<sequence length="206" mass="24727">MILSDVVIIFLLFSLFGLFHSLLASLHFKERLAKKIGNKIAFYRLFYNLISLFLLLFVYEVSPKPNFMIYDLQFPFDIITFALQVVSLFGLVWASKEIDLKEFVGISQIMRYFKNEYKIEDLDEKQNIRIIGAFKFVRHPIYFFSILFLGLRPQMDLFYLTMFISFVIYFYIGSIYEEKKLVEIFGEDYVQYQKSVPRIFPFKFRK</sequence>
<keyword evidence="8" id="KW-1185">Reference proteome</keyword>
<feature type="transmembrane region" description="Helical" evidence="6">
    <location>
        <begin position="157"/>
        <end position="176"/>
    </location>
</feature>
<dbReference type="RefSeq" id="WP_321535458.1">
    <property type="nucleotide sequence ID" value="NZ_JARGDL010000005.1"/>
</dbReference>
<dbReference type="Gene3D" id="1.20.120.1630">
    <property type="match status" value="1"/>
</dbReference>
<dbReference type="InterPro" id="IPR033580">
    <property type="entry name" value="Nurim-like"/>
</dbReference>